<dbReference type="AlphaFoldDB" id="A0AA89KWR7"/>
<evidence type="ECO:0000313" key="3">
    <source>
        <dbReference type="Proteomes" id="UP000050823"/>
    </source>
</evidence>
<evidence type="ECO:0000313" key="2">
    <source>
        <dbReference type="EMBL" id="KRM21528.1"/>
    </source>
</evidence>
<name>A0AA89KWR7_9LACO</name>
<keyword evidence="1" id="KW-0472">Membrane</keyword>
<dbReference type="EMBL" id="AYZB01000048">
    <property type="protein sequence ID" value="KRM21528.1"/>
    <property type="molecule type" value="Genomic_DNA"/>
</dbReference>
<gene>
    <name evidence="2" type="ORF">FC90_GL001301</name>
</gene>
<reference evidence="2 3" key="1">
    <citation type="journal article" date="2015" name="Genome Announc.">
        <title>Expanding the biotechnology potential of lactobacilli through comparative genomics of 213 strains and associated genera.</title>
        <authorList>
            <person name="Sun Z."/>
            <person name="Harris H.M."/>
            <person name="McCann A."/>
            <person name="Guo C."/>
            <person name="Argimon S."/>
            <person name="Zhang W."/>
            <person name="Yang X."/>
            <person name="Jeffery I.B."/>
            <person name="Cooney J.C."/>
            <person name="Kagawa T.F."/>
            <person name="Liu W."/>
            <person name="Song Y."/>
            <person name="Salvetti E."/>
            <person name="Wrobel A."/>
            <person name="Rasinkangas P."/>
            <person name="Parkhill J."/>
            <person name="Rea M.C."/>
            <person name="O'Sullivan O."/>
            <person name="Ritari J."/>
            <person name="Douillard F.P."/>
            <person name="Paul Ross R."/>
            <person name="Yang R."/>
            <person name="Briner A.E."/>
            <person name="Felis G.E."/>
            <person name="de Vos W.M."/>
            <person name="Barrangou R."/>
            <person name="Klaenhammer T.R."/>
            <person name="Caufield P.W."/>
            <person name="Cui Y."/>
            <person name="Zhang H."/>
            <person name="O'Toole P.W."/>
        </authorList>
    </citation>
    <scope>NUCLEOTIDE SEQUENCE [LARGE SCALE GENOMIC DNA]</scope>
    <source>
        <strain evidence="2 3">DSM 20719</strain>
    </source>
</reference>
<keyword evidence="1" id="KW-1133">Transmembrane helix</keyword>
<protein>
    <recommendedName>
        <fullName evidence="4">Holin-like toxin</fullName>
    </recommendedName>
</protein>
<feature type="transmembrane region" description="Helical" evidence="1">
    <location>
        <begin position="25"/>
        <end position="46"/>
    </location>
</feature>
<dbReference type="Proteomes" id="UP000050823">
    <property type="component" value="Unassembled WGS sequence"/>
</dbReference>
<proteinExistence type="predicted"/>
<evidence type="ECO:0008006" key="4">
    <source>
        <dbReference type="Google" id="ProtNLM"/>
    </source>
</evidence>
<evidence type="ECO:0000256" key="1">
    <source>
        <dbReference type="SAM" id="Phobius"/>
    </source>
</evidence>
<sequence>MTVANLHESGVMPMVNKCCPRKGNMLSVFDALMFAISFATLVIEILKFNRKK</sequence>
<keyword evidence="1" id="KW-0812">Transmembrane</keyword>
<organism evidence="2 3">
    <name type="scientific">Latilactobacillus graminis DSM 20719</name>
    <dbReference type="NCBI Taxonomy" id="1423752"/>
    <lineage>
        <taxon>Bacteria</taxon>
        <taxon>Bacillati</taxon>
        <taxon>Bacillota</taxon>
        <taxon>Bacilli</taxon>
        <taxon>Lactobacillales</taxon>
        <taxon>Lactobacillaceae</taxon>
        <taxon>Latilactobacillus</taxon>
    </lineage>
</organism>
<accession>A0AA89KWR7</accession>
<comment type="caution">
    <text evidence="2">The sequence shown here is derived from an EMBL/GenBank/DDBJ whole genome shotgun (WGS) entry which is preliminary data.</text>
</comment>